<reference evidence="2" key="1">
    <citation type="journal article" date="2017" name="Proc. Natl. Acad. Sci. U.S.A.">
        <title>Simulation of Deepwater Horizon oil plume reveals substrate specialization within a complex community of hydrocarbon-degraders.</title>
        <authorList>
            <person name="Hu P."/>
            <person name="Dubinsky E.A."/>
            <person name="Probst A.J."/>
            <person name="Wang J."/>
            <person name="Sieber C.M.K."/>
            <person name="Tom L.M."/>
            <person name="Gardinali P."/>
            <person name="Banfield J.F."/>
            <person name="Atlas R.M."/>
            <person name="Andersen G.L."/>
        </authorList>
    </citation>
    <scope>NUCLEOTIDE SEQUENCE [LARGE SCALE GENOMIC DNA]</scope>
</reference>
<dbReference type="AlphaFoldDB" id="A0A1Y5F8T9"/>
<accession>A0A1Y5F8T9</accession>
<protein>
    <submittedName>
        <fullName evidence="1">Uncharacterized protein</fullName>
    </submittedName>
</protein>
<dbReference type="Proteomes" id="UP000196531">
    <property type="component" value="Unassembled WGS sequence"/>
</dbReference>
<dbReference type="EMBL" id="MAAO01000006">
    <property type="protein sequence ID" value="OUR97346.1"/>
    <property type="molecule type" value="Genomic_DNA"/>
</dbReference>
<organism evidence="1 2">
    <name type="scientific">Halobacteriovorax marinus</name>
    <dbReference type="NCBI Taxonomy" id="97084"/>
    <lineage>
        <taxon>Bacteria</taxon>
        <taxon>Pseudomonadati</taxon>
        <taxon>Bdellovibrionota</taxon>
        <taxon>Bacteriovoracia</taxon>
        <taxon>Bacteriovoracales</taxon>
        <taxon>Halobacteriovoraceae</taxon>
        <taxon>Halobacteriovorax</taxon>
    </lineage>
</organism>
<gene>
    <name evidence="1" type="ORF">A9Q84_13560</name>
</gene>
<proteinExistence type="predicted"/>
<evidence type="ECO:0000313" key="2">
    <source>
        <dbReference type="Proteomes" id="UP000196531"/>
    </source>
</evidence>
<name>A0A1Y5F8T9_9BACT</name>
<comment type="caution">
    <text evidence="1">The sequence shown here is derived from an EMBL/GenBank/DDBJ whole genome shotgun (WGS) entry which is preliminary data.</text>
</comment>
<evidence type="ECO:0000313" key="1">
    <source>
        <dbReference type="EMBL" id="OUR97346.1"/>
    </source>
</evidence>
<sequence>MTNNKKKNINWKLLPANLAMMSLLYNCSSVSTGPRYVADDSAGARSAYDTWGYLQQGATSYNANAVQVEGSNIDGFLSGVTWGAEKEASSGLVTRIMGPGGDDFKRYVAGLNDQDRKKFISDFLGNYVKDVNGYRTYKTEQGVKVDLASDVKDIDGNAKVIDLDQLRGVDYATADLSVLDEKFAKFVDMTDDRPMSFIKPTVKLKLFKAKMPGLEGTSFPKNYRSYLPNFGLAQKYIEDAHGHYGGVGGGWELGFVPQNSYAEFEEMVTWFRSELKNAGRLFQAPGHQRMVFKAHTQLPEAKLAELYRGIQALIIIDGIKGKTGIEKANYKGVQTDSGLASLRTQRGVIRLEGPRWKAGTHGVEFRAGTKDLKLARFYQTVLASRVSSNDYSGLSDIGSWKLWDGNIPTKSTLAQRHGITESVAEKALAKIREGNLKHEFTIPLWNWGDENNPILKGNKRAMVNSLSKDFFEQVAALESTGKTLEGDVRSLLRAWTKMTRLSEEVKRYIQPRRGLDMAEDLLQFNLPEGRHFVRNVVDVNTIDLGIEYSGKMPMMLNAEMTPDKMADNKKAWIQTFGDLTEDEREATVRNVAQDLSKSLGGDGVATKVVDGGGHGHGLELSYTIRDPQNRKWIVEWDGIGRTYTPNGDVIDGSARAGSIELVTPKFIPDVLEIDAVYDAFEKNNILPNLLSGGGHVNIDLAAFEGKPKELARFMTIFHENRSVMSLMFQHVNRVKTSEPIAISDTLSNKLKNFNGSEDELKKLLYNEQYYNTRYGRKSRYLQLDMSAYFQDVIPEQFVTDDFDIANPTVPWRRQFRVDPRIRKAEFRMFNAPRDTAESALQIRLVKAMLSKALNEEDTLSGAVQNTGHTDYLADTDKAYADLEKMCNQLGLNVDDYKPSVAEGLSETDLATRSIFFESYEQKMVVHPKQRGWGEAVNSRETPLNSTGRVWEPGAADELNTMTHQNRIEAAEEGARRRAAITPNRTVPVQFRRTDSCIDSIGPLL</sequence>